<feature type="region of interest" description="Disordered" evidence="1">
    <location>
        <begin position="245"/>
        <end position="276"/>
    </location>
</feature>
<dbReference type="EMBL" id="CAXLJL010000711">
    <property type="protein sequence ID" value="CAL5140189.1"/>
    <property type="molecule type" value="Genomic_DNA"/>
</dbReference>
<proteinExistence type="predicted"/>
<organism evidence="2 3">
    <name type="scientific">Calicophoron daubneyi</name>
    <name type="common">Rumen fluke</name>
    <name type="synonym">Paramphistomum daubneyi</name>
    <dbReference type="NCBI Taxonomy" id="300641"/>
    <lineage>
        <taxon>Eukaryota</taxon>
        <taxon>Metazoa</taxon>
        <taxon>Spiralia</taxon>
        <taxon>Lophotrochozoa</taxon>
        <taxon>Platyhelminthes</taxon>
        <taxon>Trematoda</taxon>
        <taxon>Digenea</taxon>
        <taxon>Plagiorchiida</taxon>
        <taxon>Pronocephalata</taxon>
        <taxon>Paramphistomoidea</taxon>
        <taxon>Paramphistomidae</taxon>
        <taxon>Calicophoron</taxon>
    </lineage>
</organism>
<evidence type="ECO:0008006" key="4">
    <source>
        <dbReference type="Google" id="ProtNLM"/>
    </source>
</evidence>
<feature type="compositionally biased region" description="Basic and acidic residues" evidence="1">
    <location>
        <begin position="58"/>
        <end position="80"/>
    </location>
</feature>
<accession>A0AAV2TS10</accession>
<dbReference type="Proteomes" id="UP001497525">
    <property type="component" value="Unassembled WGS sequence"/>
</dbReference>
<name>A0AAV2TS10_CALDB</name>
<feature type="compositionally biased region" description="Basic and acidic residues" evidence="1">
    <location>
        <begin position="267"/>
        <end position="276"/>
    </location>
</feature>
<evidence type="ECO:0000256" key="1">
    <source>
        <dbReference type="SAM" id="MobiDB-lite"/>
    </source>
</evidence>
<feature type="compositionally biased region" description="Polar residues" evidence="1">
    <location>
        <begin position="195"/>
        <end position="216"/>
    </location>
</feature>
<comment type="caution">
    <text evidence="2">The sequence shown here is derived from an EMBL/GenBank/DDBJ whole genome shotgun (WGS) entry which is preliminary data.</text>
</comment>
<feature type="compositionally biased region" description="Polar residues" evidence="1">
    <location>
        <begin position="245"/>
        <end position="258"/>
    </location>
</feature>
<feature type="compositionally biased region" description="Polar residues" evidence="1">
    <location>
        <begin position="20"/>
        <end position="30"/>
    </location>
</feature>
<feature type="region of interest" description="Disordered" evidence="1">
    <location>
        <begin position="195"/>
        <end position="220"/>
    </location>
</feature>
<evidence type="ECO:0000313" key="3">
    <source>
        <dbReference type="Proteomes" id="UP001497525"/>
    </source>
</evidence>
<sequence>MSSAQTSPPPRLKDKRRVSPDSQSNQASSLDSEEAHSSPSLECTVCRPVPKKPTQLSSKERLESAEDSTQKITDKDKEESGLPSGERNLRPVNLEHNADESTLVHLGNTAFRAVRNLFDTKKNPAQIPACCGWDQCPEEYALTEKSLNASKSWVSDNNWSQQNGALSPNFPKISSNISHGRSYLIGLPELLSESPTSEIAQPCNPEQRTSNLSDQGATKEAVPSPFDVHEFTSVLDECERECKNSQSAGSQDSCQAHENQIVGHTDSFPDHNKESNRTLSDLDLLLIENN</sequence>
<feature type="region of interest" description="Disordered" evidence="1">
    <location>
        <begin position="1"/>
        <end position="92"/>
    </location>
</feature>
<dbReference type="AlphaFoldDB" id="A0AAV2TS10"/>
<evidence type="ECO:0000313" key="2">
    <source>
        <dbReference type="EMBL" id="CAL5140189.1"/>
    </source>
</evidence>
<gene>
    <name evidence="2" type="ORF">CDAUBV1_LOCUS15364</name>
</gene>
<protein>
    <recommendedName>
        <fullName evidence="4">BTB and CNC homology 1</fullName>
    </recommendedName>
</protein>
<reference evidence="2" key="1">
    <citation type="submission" date="2024-06" db="EMBL/GenBank/DDBJ databases">
        <authorList>
            <person name="Liu X."/>
            <person name="Lenzi L."/>
            <person name="Haldenby T S."/>
            <person name="Uol C."/>
        </authorList>
    </citation>
    <scope>NUCLEOTIDE SEQUENCE</scope>
</reference>